<name>A0A3L6SJW7_PANMI</name>
<evidence type="ECO:0000313" key="3">
    <source>
        <dbReference type="Proteomes" id="UP000275267"/>
    </source>
</evidence>
<dbReference type="AlphaFoldDB" id="A0A3L6SJW7"/>
<dbReference type="Proteomes" id="UP000275267">
    <property type="component" value="Unassembled WGS sequence"/>
</dbReference>
<dbReference type="PANTHER" id="PTHR33511">
    <property type="entry name" value="OS06G0632400 PROTEIN"/>
    <property type="match status" value="1"/>
</dbReference>
<organism evidence="2 3">
    <name type="scientific">Panicum miliaceum</name>
    <name type="common">Proso millet</name>
    <name type="synonym">Broomcorn millet</name>
    <dbReference type="NCBI Taxonomy" id="4540"/>
    <lineage>
        <taxon>Eukaryota</taxon>
        <taxon>Viridiplantae</taxon>
        <taxon>Streptophyta</taxon>
        <taxon>Embryophyta</taxon>
        <taxon>Tracheophyta</taxon>
        <taxon>Spermatophyta</taxon>
        <taxon>Magnoliopsida</taxon>
        <taxon>Liliopsida</taxon>
        <taxon>Poales</taxon>
        <taxon>Poaceae</taxon>
        <taxon>PACMAD clade</taxon>
        <taxon>Panicoideae</taxon>
        <taxon>Panicodae</taxon>
        <taxon>Paniceae</taxon>
        <taxon>Panicinae</taxon>
        <taxon>Panicum</taxon>
        <taxon>Panicum sect. Panicum</taxon>
    </lineage>
</organism>
<keyword evidence="3" id="KW-1185">Reference proteome</keyword>
<proteinExistence type="predicted"/>
<reference evidence="3" key="1">
    <citation type="journal article" date="2019" name="Nat. Commun.">
        <title>The genome of broomcorn millet.</title>
        <authorList>
            <person name="Zou C."/>
            <person name="Miki D."/>
            <person name="Li D."/>
            <person name="Tang Q."/>
            <person name="Xiao L."/>
            <person name="Rajput S."/>
            <person name="Deng P."/>
            <person name="Jia W."/>
            <person name="Huang R."/>
            <person name="Zhang M."/>
            <person name="Sun Y."/>
            <person name="Hu J."/>
            <person name="Fu X."/>
            <person name="Schnable P.S."/>
            <person name="Li F."/>
            <person name="Zhang H."/>
            <person name="Feng B."/>
            <person name="Zhu X."/>
            <person name="Liu R."/>
            <person name="Schnable J.C."/>
            <person name="Zhu J.-K."/>
            <person name="Zhang H."/>
        </authorList>
    </citation>
    <scope>NUCLEOTIDE SEQUENCE [LARGE SCALE GENOMIC DNA]</scope>
</reference>
<gene>
    <name evidence="2" type="ORF">C2845_PM07G07250</name>
</gene>
<feature type="region of interest" description="Disordered" evidence="1">
    <location>
        <begin position="13"/>
        <end position="35"/>
    </location>
</feature>
<protein>
    <submittedName>
        <fullName evidence="2">Uncharacterized protein</fullName>
    </submittedName>
</protein>
<comment type="caution">
    <text evidence="2">The sequence shown here is derived from an EMBL/GenBank/DDBJ whole genome shotgun (WGS) entry which is preliminary data.</text>
</comment>
<dbReference type="EMBL" id="PQIB02000004">
    <property type="protein sequence ID" value="RLN22901.1"/>
    <property type="molecule type" value="Genomic_DNA"/>
</dbReference>
<evidence type="ECO:0000313" key="2">
    <source>
        <dbReference type="EMBL" id="RLN22901.1"/>
    </source>
</evidence>
<evidence type="ECO:0000256" key="1">
    <source>
        <dbReference type="SAM" id="MobiDB-lite"/>
    </source>
</evidence>
<accession>A0A3L6SJW7</accession>
<dbReference type="OrthoDB" id="785823at2759"/>
<sequence length="88" mass="9835">MGRGKKSFFASLFGSKKQGSGGRQEEAAAAAAAGKPTQRYYPAGTRVRPSDDDDYYGQYWYAERDINRKASEYIERVHRGMMASEQDG</sequence>